<organism evidence="2 3">
    <name type="scientific">Colletotrichum liriopes</name>
    <dbReference type="NCBI Taxonomy" id="708192"/>
    <lineage>
        <taxon>Eukaryota</taxon>
        <taxon>Fungi</taxon>
        <taxon>Dikarya</taxon>
        <taxon>Ascomycota</taxon>
        <taxon>Pezizomycotina</taxon>
        <taxon>Sordariomycetes</taxon>
        <taxon>Hypocreomycetidae</taxon>
        <taxon>Glomerellales</taxon>
        <taxon>Glomerellaceae</taxon>
        <taxon>Colletotrichum</taxon>
        <taxon>Colletotrichum spaethianum species complex</taxon>
    </lineage>
</organism>
<proteinExistence type="predicted"/>
<name>A0AA37LVT0_9PEZI</name>
<sequence>MVPIILEHFERIIGTGQQPARPVGGKDCSSVLAGQPLPPRAEAVREPDNVKDAARSRRRSPIQCSKEGDPDVGIRTFASADMAMRPISSHEVDRSLII</sequence>
<protein>
    <submittedName>
        <fullName evidence="2">Uncharacterized protein</fullName>
    </submittedName>
</protein>
<keyword evidence="3" id="KW-1185">Reference proteome</keyword>
<evidence type="ECO:0000313" key="2">
    <source>
        <dbReference type="EMBL" id="GJC86322.1"/>
    </source>
</evidence>
<feature type="compositionally biased region" description="Basic and acidic residues" evidence="1">
    <location>
        <begin position="42"/>
        <end position="55"/>
    </location>
</feature>
<dbReference type="AlphaFoldDB" id="A0AA37LVT0"/>
<gene>
    <name evidence="2" type="ORF">ColLi_09160</name>
</gene>
<evidence type="ECO:0000256" key="1">
    <source>
        <dbReference type="SAM" id="MobiDB-lite"/>
    </source>
</evidence>
<evidence type="ECO:0000313" key="3">
    <source>
        <dbReference type="Proteomes" id="UP001055172"/>
    </source>
</evidence>
<comment type="caution">
    <text evidence="2">The sequence shown here is derived from an EMBL/GenBank/DDBJ whole genome shotgun (WGS) entry which is preliminary data.</text>
</comment>
<feature type="region of interest" description="Disordered" evidence="1">
    <location>
        <begin position="40"/>
        <end position="71"/>
    </location>
</feature>
<reference evidence="2 3" key="1">
    <citation type="submission" date="2021-07" db="EMBL/GenBank/DDBJ databases">
        <title>Genome data of Colletotrichum spaethianum.</title>
        <authorList>
            <person name="Utami Y.D."/>
            <person name="Hiruma K."/>
        </authorList>
    </citation>
    <scope>NUCLEOTIDE SEQUENCE [LARGE SCALE GENOMIC DNA]</scope>
    <source>
        <strain evidence="2 3">MAFF 242679</strain>
    </source>
</reference>
<accession>A0AA37LVT0</accession>
<dbReference type="Proteomes" id="UP001055172">
    <property type="component" value="Unassembled WGS sequence"/>
</dbReference>
<dbReference type="EMBL" id="BPPX01000021">
    <property type="protein sequence ID" value="GJC86322.1"/>
    <property type="molecule type" value="Genomic_DNA"/>
</dbReference>